<protein>
    <submittedName>
        <fullName evidence="2">Chromosome partitioning protein</fullName>
    </submittedName>
</protein>
<dbReference type="SUPFAM" id="SSF52540">
    <property type="entry name" value="P-loop containing nucleoside triphosphate hydrolases"/>
    <property type="match status" value="1"/>
</dbReference>
<dbReference type="PANTHER" id="PTHR13696">
    <property type="entry name" value="P-LOOP CONTAINING NUCLEOSIDE TRIPHOSPHATE HYDROLASE"/>
    <property type="match status" value="1"/>
</dbReference>
<dbReference type="Gene3D" id="3.40.50.300">
    <property type="entry name" value="P-loop containing nucleotide triphosphate hydrolases"/>
    <property type="match status" value="1"/>
</dbReference>
<reference evidence="2" key="1">
    <citation type="submission" date="2015-02" db="EMBL/GenBank/DDBJ databases">
        <title>Genome Assembly of Bacillaceae bacterium MTCC 8252.</title>
        <authorList>
            <person name="Verma A."/>
            <person name="Khatri I."/>
            <person name="Mual P."/>
            <person name="Subramanian S."/>
            <person name="Krishnamurthi S."/>
        </authorList>
    </citation>
    <scope>NUCLEOTIDE SEQUENCE [LARGE SCALE GENOMIC DNA]</scope>
    <source>
        <strain evidence="2">MTCC 8252</strain>
    </source>
</reference>
<dbReference type="PANTHER" id="PTHR13696:SF99">
    <property type="entry name" value="COBYRINIC ACID AC-DIAMIDE SYNTHASE"/>
    <property type="match status" value="1"/>
</dbReference>
<feature type="domain" description="AAA" evidence="1">
    <location>
        <begin position="13"/>
        <end position="189"/>
    </location>
</feature>
<organism evidence="2 3">
    <name type="scientific">Bacillus thermotolerans</name>
    <name type="common">Quasibacillus thermotolerans</name>
    <dbReference type="NCBI Taxonomy" id="1221996"/>
    <lineage>
        <taxon>Bacteria</taxon>
        <taxon>Bacillati</taxon>
        <taxon>Bacillota</taxon>
        <taxon>Bacilli</taxon>
        <taxon>Bacillales</taxon>
        <taxon>Bacillaceae</taxon>
        <taxon>Bacillus</taxon>
    </lineage>
</organism>
<sequence length="274" mass="30537">MFEERKARILAITITMGIQKGGCGKSTTTGILSYLLQEDGYRVLAVDMDSQGNLTELLSGQPANDFMGKSVLEAMQHGSVRSYTVPISENLDLLPANNFLATLPRWIYTGKTYQGESIPAGGNPVGILDRALEEVRNDYDFIVIDTPPSLSEQTTNALCASEYVVVMFECSNWSYSAIPNFMDSVSSANELGSRDTQVLGILRTMNDVRRSDAKAFNELIAEDYPEEVFDTIITRKAPIGRLSLYGFNENAELKHALEQYRNFYKELIERVKGQ</sequence>
<name>A0A0F5HRT9_BACTR</name>
<dbReference type="STRING" id="1221996.QY95_03405"/>
<accession>A0A0F5HRT9</accession>
<comment type="caution">
    <text evidence="2">The sequence shown here is derived from an EMBL/GenBank/DDBJ whole genome shotgun (WGS) entry which is preliminary data.</text>
</comment>
<dbReference type="InterPro" id="IPR050678">
    <property type="entry name" value="DNA_Partitioning_ATPase"/>
</dbReference>
<dbReference type="Proteomes" id="UP000031563">
    <property type="component" value="Unassembled WGS sequence"/>
</dbReference>
<dbReference type="InterPro" id="IPR025669">
    <property type="entry name" value="AAA_dom"/>
</dbReference>
<evidence type="ECO:0000313" key="2">
    <source>
        <dbReference type="EMBL" id="KKB35552.1"/>
    </source>
</evidence>
<keyword evidence="3" id="KW-1185">Reference proteome</keyword>
<dbReference type="CDD" id="cd02042">
    <property type="entry name" value="ParAB_family"/>
    <property type="match status" value="1"/>
</dbReference>
<dbReference type="EMBL" id="JWIR02000071">
    <property type="protein sequence ID" value="KKB35552.1"/>
    <property type="molecule type" value="Genomic_DNA"/>
</dbReference>
<evidence type="ECO:0000313" key="3">
    <source>
        <dbReference type="Proteomes" id="UP000031563"/>
    </source>
</evidence>
<dbReference type="AlphaFoldDB" id="A0A0F5HRT9"/>
<dbReference type="InterPro" id="IPR027417">
    <property type="entry name" value="P-loop_NTPase"/>
</dbReference>
<dbReference type="Pfam" id="PF13614">
    <property type="entry name" value="AAA_31"/>
    <property type="match status" value="1"/>
</dbReference>
<gene>
    <name evidence="2" type="ORF">QY95_03405</name>
</gene>
<evidence type="ECO:0000259" key="1">
    <source>
        <dbReference type="Pfam" id="PF13614"/>
    </source>
</evidence>
<proteinExistence type="predicted"/>